<dbReference type="InterPro" id="IPR051669">
    <property type="entry name" value="Immune_Mod/Transcr_Coactivator"/>
</dbReference>
<feature type="domain" description="Ig-like" evidence="3">
    <location>
        <begin position="29"/>
        <end position="113"/>
    </location>
</feature>
<dbReference type="SUPFAM" id="SSF48726">
    <property type="entry name" value="Immunoglobulin"/>
    <property type="match status" value="1"/>
</dbReference>
<dbReference type="GeneID" id="103118421"/>
<feature type="chain" id="PRO_5046922333" evidence="2">
    <location>
        <begin position="23"/>
        <end position="249"/>
    </location>
</feature>
<name>A0ABM3XYZ8_ERIEU</name>
<dbReference type="Pfam" id="PF07686">
    <property type="entry name" value="V-set"/>
    <property type="match status" value="1"/>
</dbReference>
<dbReference type="SMART" id="SM00409">
    <property type="entry name" value="IG"/>
    <property type="match status" value="1"/>
</dbReference>
<keyword evidence="1" id="KW-0812">Transmembrane</keyword>
<organism evidence="4 5">
    <name type="scientific">Erinaceus europaeus</name>
    <name type="common">Western European hedgehog</name>
    <dbReference type="NCBI Taxonomy" id="9365"/>
    <lineage>
        <taxon>Eukaryota</taxon>
        <taxon>Metazoa</taxon>
        <taxon>Chordata</taxon>
        <taxon>Craniata</taxon>
        <taxon>Vertebrata</taxon>
        <taxon>Euteleostomi</taxon>
        <taxon>Mammalia</taxon>
        <taxon>Eutheria</taxon>
        <taxon>Laurasiatheria</taxon>
        <taxon>Eulipotyphla</taxon>
        <taxon>Erinaceidae</taxon>
        <taxon>Erinaceinae</taxon>
        <taxon>Erinaceus</taxon>
    </lineage>
</organism>
<evidence type="ECO:0000256" key="2">
    <source>
        <dbReference type="SAM" id="SignalP"/>
    </source>
</evidence>
<evidence type="ECO:0000256" key="1">
    <source>
        <dbReference type="SAM" id="Phobius"/>
    </source>
</evidence>
<keyword evidence="1" id="KW-1133">Transmembrane helix</keyword>
<proteinExistence type="predicted"/>
<dbReference type="InterPro" id="IPR003599">
    <property type="entry name" value="Ig_sub"/>
</dbReference>
<gene>
    <name evidence="5" type="primary">HAVCR2</name>
</gene>
<dbReference type="PANTHER" id="PTHR15498">
    <property type="entry name" value="T-CELL IMMUNOGLOBULIN AND MUCIN DOMAIN CONTAINING TIM"/>
    <property type="match status" value="1"/>
</dbReference>
<sequence length="249" mass="27559">MFSYLFLDCVLLLLFLLSGSLGGDYIFKEGQNAYLPCKYSPPTPKDGVPVCWGRGPCPLLDCERLVLRTDGRNLSYRTSYRYQLKGRVHKGDVSLTIENVALEDSGTYCCRIQLPGLWNDNKINLKLVVKPETQTLVTIHNENQTGGILPMLPGSEAISKTSIYVGAGVSAGLALALILGVFIFKWYSHIKESQNLSLITLANTPSSGIANAVAEGMRSEENIYIIEENVYEIEDPYEYYCSVPQGQLS</sequence>
<evidence type="ECO:0000259" key="3">
    <source>
        <dbReference type="PROSITE" id="PS50835"/>
    </source>
</evidence>
<feature type="transmembrane region" description="Helical" evidence="1">
    <location>
        <begin position="163"/>
        <end position="184"/>
    </location>
</feature>
<keyword evidence="4" id="KW-1185">Reference proteome</keyword>
<accession>A0ABM3XYZ8</accession>
<reference evidence="5" key="1">
    <citation type="submission" date="2025-08" db="UniProtKB">
        <authorList>
            <consortium name="RefSeq"/>
        </authorList>
    </citation>
    <scope>IDENTIFICATION</scope>
</reference>
<protein>
    <submittedName>
        <fullName evidence="5">Hepatitis A virus cellular receptor 2 isoform X2</fullName>
    </submittedName>
</protein>
<feature type="signal peptide" evidence="2">
    <location>
        <begin position="1"/>
        <end position="22"/>
    </location>
</feature>
<dbReference type="InterPro" id="IPR013783">
    <property type="entry name" value="Ig-like_fold"/>
</dbReference>
<dbReference type="Proteomes" id="UP001652624">
    <property type="component" value="Chromosome 9"/>
</dbReference>
<dbReference type="Gene3D" id="2.60.40.10">
    <property type="entry name" value="Immunoglobulins"/>
    <property type="match status" value="1"/>
</dbReference>
<keyword evidence="1" id="KW-0472">Membrane</keyword>
<dbReference type="PROSITE" id="PS50835">
    <property type="entry name" value="IG_LIKE"/>
    <property type="match status" value="1"/>
</dbReference>
<evidence type="ECO:0000313" key="5">
    <source>
        <dbReference type="RefSeq" id="XP_060054035.1"/>
    </source>
</evidence>
<dbReference type="InterPro" id="IPR013106">
    <property type="entry name" value="Ig_V-set"/>
</dbReference>
<keyword evidence="2" id="KW-0732">Signal</keyword>
<dbReference type="InterPro" id="IPR007110">
    <property type="entry name" value="Ig-like_dom"/>
</dbReference>
<evidence type="ECO:0000313" key="4">
    <source>
        <dbReference type="Proteomes" id="UP001652624"/>
    </source>
</evidence>
<keyword evidence="5" id="KW-0675">Receptor</keyword>
<dbReference type="RefSeq" id="XP_060054035.1">
    <property type="nucleotide sequence ID" value="XM_060198052.1"/>
</dbReference>
<dbReference type="PANTHER" id="PTHR15498:SF73">
    <property type="entry name" value="HEPATITIS A VIRUS CELLULAR RECEPTOR 2"/>
    <property type="match status" value="1"/>
</dbReference>
<dbReference type="InterPro" id="IPR036179">
    <property type="entry name" value="Ig-like_dom_sf"/>
</dbReference>